<name>A0A8K0XJJ9_9AGAR</name>
<dbReference type="EMBL" id="JAEVFJ010000106">
    <property type="protein sequence ID" value="KAH8068002.1"/>
    <property type="molecule type" value="Genomic_DNA"/>
</dbReference>
<dbReference type="AlphaFoldDB" id="A0A8K0XJJ9"/>
<comment type="caution">
    <text evidence="1">The sequence shown here is derived from an EMBL/GenBank/DDBJ whole genome shotgun (WGS) entry which is preliminary data.</text>
</comment>
<protein>
    <submittedName>
        <fullName evidence="1">Uncharacterized protein</fullName>
    </submittedName>
</protein>
<proteinExistence type="predicted"/>
<accession>A0A8K0XJJ9</accession>
<organism evidence="1 2">
    <name type="scientific">Cristinia sonorae</name>
    <dbReference type="NCBI Taxonomy" id="1940300"/>
    <lineage>
        <taxon>Eukaryota</taxon>
        <taxon>Fungi</taxon>
        <taxon>Dikarya</taxon>
        <taxon>Basidiomycota</taxon>
        <taxon>Agaricomycotina</taxon>
        <taxon>Agaricomycetes</taxon>
        <taxon>Agaricomycetidae</taxon>
        <taxon>Agaricales</taxon>
        <taxon>Pleurotineae</taxon>
        <taxon>Stephanosporaceae</taxon>
        <taxon>Cristinia</taxon>
    </lineage>
</organism>
<dbReference type="Proteomes" id="UP000813824">
    <property type="component" value="Unassembled WGS sequence"/>
</dbReference>
<feature type="non-terminal residue" evidence="1">
    <location>
        <position position="1"/>
    </location>
</feature>
<evidence type="ECO:0000313" key="1">
    <source>
        <dbReference type="EMBL" id="KAH8068002.1"/>
    </source>
</evidence>
<gene>
    <name evidence="1" type="ORF">BXZ70DRAFT_911749</name>
</gene>
<reference evidence="1" key="1">
    <citation type="journal article" date="2021" name="New Phytol.">
        <title>Evolutionary innovations through gain and loss of genes in the ectomycorrhizal Boletales.</title>
        <authorList>
            <person name="Wu G."/>
            <person name="Miyauchi S."/>
            <person name="Morin E."/>
            <person name="Kuo A."/>
            <person name="Drula E."/>
            <person name="Varga T."/>
            <person name="Kohler A."/>
            <person name="Feng B."/>
            <person name="Cao Y."/>
            <person name="Lipzen A."/>
            <person name="Daum C."/>
            <person name="Hundley H."/>
            <person name="Pangilinan J."/>
            <person name="Johnson J."/>
            <person name="Barry K."/>
            <person name="LaButti K."/>
            <person name="Ng V."/>
            <person name="Ahrendt S."/>
            <person name="Min B."/>
            <person name="Choi I.G."/>
            <person name="Park H."/>
            <person name="Plett J.M."/>
            <person name="Magnuson J."/>
            <person name="Spatafora J.W."/>
            <person name="Nagy L.G."/>
            <person name="Henrissat B."/>
            <person name="Grigoriev I.V."/>
            <person name="Yang Z.L."/>
            <person name="Xu J."/>
            <person name="Martin F.M."/>
        </authorList>
    </citation>
    <scope>NUCLEOTIDE SEQUENCE</scope>
    <source>
        <strain evidence="1">KKN 215</strain>
    </source>
</reference>
<evidence type="ECO:0000313" key="2">
    <source>
        <dbReference type="Proteomes" id="UP000813824"/>
    </source>
</evidence>
<sequence length="438" mass="48720">LLPLQLLPPLPLPLENVDAVVEKVTNELFSPRGAVETDDVDDEVVGDARMDLGEVLGDAAEEPTHDPLGVNGVVPADHATNEKKRVTYLNHLLRINDVHVVDNLHKPRGDGIPEVVLPPENGDVVLMNTEHAHEVAEVVDLQLGETVGALSGREVVLRLREPWREAVVASHKFAEQAGRPDLVFELPGWVANDPHERLVWGVDDRGGETGAGHCDRRWGWTLRTKNTDKLFNVKVPLPQSKIRSPILSIRDLYMCRGSVAVFQLGDSEELRFHIGIPQSMVFQALIFNVNPGSTGQMHLFLSIRDRSPLAESSRIHAWSPDVPSTALRPVTRYSDTVVRKSEVTHIIDPGSTHVQWSHWMNIWMAAGYCDIVHSGFRGVPVYSSLQHSQDSISNKDIYLSATSYSKSVWSPTPSIRDRHMCSGLMDKYLDGSDSLVWE</sequence>
<keyword evidence="2" id="KW-1185">Reference proteome</keyword>